<evidence type="ECO:0000313" key="1">
    <source>
        <dbReference type="EMBL" id="QHS77938.1"/>
    </source>
</evidence>
<reference evidence="1" key="1">
    <citation type="journal article" date="2020" name="Nature">
        <title>Giant virus diversity and host interactions through global metagenomics.</title>
        <authorList>
            <person name="Schulz F."/>
            <person name="Roux S."/>
            <person name="Paez-Espino D."/>
            <person name="Jungbluth S."/>
            <person name="Walsh D.A."/>
            <person name="Denef V.J."/>
            <person name="McMahon K.D."/>
            <person name="Konstantinidis K.T."/>
            <person name="Eloe-Fadrosh E.A."/>
            <person name="Kyrpides N.C."/>
            <person name="Woyke T."/>
        </authorList>
    </citation>
    <scope>NUCLEOTIDE SEQUENCE</scope>
    <source>
        <strain evidence="1">GVMAG-S-1021933-23</strain>
    </source>
</reference>
<dbReference type="AlphaFoldDB" id="A0A6C0ADY8"/>
<dbReference type="EMBL" id="MN740593">
    <property type="protein sequence ID" value="QHS77938.1"/>
    <property type="molecule type" value="Genomic_DNA"/>
</dbReference>
<accession>A0A6C0ADY8</accession>
<protein>
    <submittedName>
        <fullName evidence="1">Uncharacterized protein</fullName>
    </submittedName>
</protein>
<name>A0A6C0ADY8_9ZZZZ</name>
<organism evidence="1">
    <name type="scientific">viral metagenome</name>
    <dbReference type="NCBI Taxonomy" id="1070528"/>
    <lineage>
        <taxon>unclassified sequences</taxon>
        <taxon>metagenomes</taxon>
        <taxon>organismal metagenomes</taxon>
    </lineage>
</organism>
<sequence>MESTKLIMSTSPSQIKKNIFFKTHIKINIIFLSWIN</sequence>
<proteinExistence type="predicted"/>